<feature type="region of interest" description="Disordered" evidence="1">
    <location>
        <begin position="343"/>
        <end position="363"/>
    </location>
</feature>
<dbReference type="EMBL" id="JASPKY010000390">
    <property type="protein sequence ID" value="KAK9702541.1"/>
    <property type="molecule type" value="Genomic_DNA"/>
</dbReference>
<organism evidence="3 4">
    <name type="scientific">Popillia japonica</name>
    <name type="common">Japanese beetle</name>
    <dbReference type="NCBI Taxonomy" id="7064"/>
    <lineage>
        <taxon>Eukaryota</taxon>
        <taxon>Metazoa</taxon>
        <taxon>Ecdysozoa</taxon>
        <taxon>Arthropoda</taxon>
        <taxon>Hexapoda</taxon>
        <taxon>Insecta</taxon>
        <taxon>Pterygota</taxon>
        <taxon>Neoptera</taxon>
        <taxon>Endopterygota</taxon>
        <taxon>Coleoptera</taxon>
        <taxon>Polyphaga</taxon>
        <taxon>Scarabaeiformia</taxon>
        <taxon>Scarabaeidae</taxon>
        <taxon>Rutelinae</taxon>
        <taxon>Popillia</taxon>
    </lineage>
</organism>
<dbReference type="PANTHER" id="PTHR46599">
    <property type="entry name" value="PIGGYBAC TRANSPOSABLE ELEMENT-DERIVED PROTEIN 4"/>
    <property type="match status" value="1"/>
</dbReference>
<accession>A0AAW1JGC4</accession>
<dbReference type="Pfam" id="PF13843">
    <property type="entry name" value="DDE_Tnp_1_7"/>
    <property type="match status" value="1"/>
</dbReference>
<evidence type="ECO:0000259" key="2">
    <source>
        <dbReference type="Pfam" id="PF13843"/>
    </source>
</evidence>
<comment type="caution">
    <text evidence="3">The sequence shown here is derived from an EMBL/GenBank/DDBJ whole genome shotgun (WGS) entry which is preliminary data.</text>
</comment>
<protein>
    <submittedName>
        <fullName evidence="3">Transposase IS4</fullName>
    </submittedName>
</protein>
<feature type="compositionally biased region" description="Acidic residues" evidence="1">
    <location>
        <begin position="352"/>
        <end position="361"/>
    </location>
</feature>
<gene>
    <name evidence="3" type="ORF">QE152_g29895</name>
</gene>
<dbReference type="PANTHER" id="PTHR46599:SF3">
    <property type="entry name" value="PIGGYBAC TRANSPOSABLE ELEMENT-DERIVED PROTEIN 4"/>
    <property type="match status" value="1"/>
</dbReference>
<proteinExistence type="predicted"/>
<dbReference type="Proteomes" id="UP001458880">
    <property type="component" value="Unassembled WGS sequence"/>
</dbReference>
<reference evidence="3 4" key="1">
    <citation type="journal article" date="2024" name="BMC Genomics">
        <title>De novo assembly and annotation of Popillia japonica's genome with initial clues to its potential as an invasive pest.</title>
        <authorList>
            <person name="Cucini C."/>
            <person name="Boschi S."/>
            <person name="Funari R."/>
            <person name="Cardaioli E."/>
            <person name="Iannotti N."/>
            <person name="Marturano G."/>
            <person name="Paoli F."/>
            <person name="Bruttini M."/>
            <person name="Carapelli A."/>
            <person name="Frati F."/>
            <person name="Nardi F."/>
        </authorList>
    </citation>
    <scope>NUCLEOTIDE SEQUENCE [LARGE SCALE GENOMIC DNA]</scope>
    <source>
        <strain evidence="3">DMR45628</strain>
    </source>
</reference>
<dbReference type="InterPro" id="IPR029526">
    <property type="entry name" value="PGBD"/>
</dbReference>
<evidence type="ECO:0000313" key="4">
    <source>
        <dbReference type="Proteomes" id="UP001458880"/>
    </source>
</evidence>
<sequence>MADVELTTADHANVFMIKSIYRQWKQAVSFSFSSGPEKSTNLKAMVVQQNYTYQTIVEYYCNPCDCLPYKFDSLNESDHNSDTDQEGDEETAVCQENEYYTGKDNSTKWSKQKPSSTVRTRAHNIIRDLPGPKAVAKEAKSKIECLNLFLYPDIITAPTVSTNTYILHIKQKYSRERDACLTDEIEMRALIGLLYLIGVMRSSRQNVLQLWNNSKGSGIEACYLSMSAHRFMFLMRCIRMDDFRDRDQRKRTDKLAAVRDVMNLFIAVLLARDRRPLKLHKLMDELEKAVVEVSEQKLPTSITIFPPDNAQGEITDEDSGEEDEVCIDNLPGSQLRVRAELNFDEPTRQENTEDSSDEEDNFPLSHFVPLKKLKTFNWVLGQDLPQQTES</sequence>
<name>A0AAW1JGC4_POPJA</name>
<keyword evidence="4" id="KW-1185">Reference proteome</keyword>
<evidence type="ECO:0000313" key="3">
    <source>
        <dbReference type="EMBL" id="KAK9702541.1"/>
    </source>
</evidence>
<dbReference type="AlphaFoldDB" id="A0AAW1JGC4"/>
<evidence type="ECO:0000256" key="1">
    <source>
        <dbReference type="SAM" id="MobiDB-lite"/>
    </source>
</evidence>
<feature type="domain" description="PiggyBac transposable element-derived protein" evidence="2">
    <location>
        <begin position="144"/>
        <end position="265"/>
    </location>
</feature>